<reference evidence="2" key="1">
    <citation type="journal article" date="2020" name="Stud. Mycol.">
        <title>101 Dothideomycetes genomes: a test case for predicting lifestyles and emergence of pathogens.</title>
        <authorList>
            <person name="Haridas S."/>
            <person name="Albert R."/>
            <person name="Binder M."/>
            <person name="Bloem J."/>
            <person name="Labutti K."/>
            <person name="Salamov A."/>
            <person name="Andreopoulos B."/>
            <person name="Baker S."/>
            <person name="Barry K."/>
            <person name="Bills G."/>
            <person name="Bluhm B."/>
            <person name="Cannon C."/>
            <person name="Castanera R."/>
            <person name="Culley D."/>
            <person name="Daum C."/>
            <person name="Ezra D."/>
            <person name="Gonzalez J."/>
            <person name="Henrissat B."/>
            <person name="Kuo A."/>
            <person name="Liang C."/>
            <person name="Lipzen A."/>
            <person name="Lutzoni F."/>
            <person name="Magnuson J."/>
            <person name="Mondo S."/>
            <person name="Nolan M."/>
            <person name="Ohm R."/>
            <person name="Pangilinan J."/>
            <person name="Park H.-J."/>
            <person name="Ramirez L."/>
            <person name="Alfaro M."/>
            <person name="Sun H."/>
            <person name="Tritt A."/>
            <person name="Yoshinaga Y."/>
            <person name="Zwiers L.-H."/>
            <person name="Turgeon B."/>
            <person name="Goodwin S."/>
            <person name="Spatafora J."/>
            <person name="Crous P."/>
            <person name="Grigoriev I."/>
        </authorList>
    </citation>
    <scope>NUCLEOTIDE SEQUENCE</scope>
    <source>
        <strain evidence="2">CBS 183.55</strain>
    </source>
</reference>
<feature type="compositionally biased region" description="Polar residues" evidence="1">
    <location>
        <begin position="81"/>
        <end position="93"/>
    </location>
</feature>
<dbReference type="Proteomes" id="UP000800082">
    <property type="component" value="Unassembled WGS sequence"/>
</dbReference>
<dbReference type="AlphaFoldDB" id="A0A6A5S0E2"/>
<organism evidence="2 3">
    <name type="scientific">Didymella exigua CBS 183.55</name>
    <dbReference type="NCBI Taxonomy" id="1150837"/>
    <lineage>
        <taxon>Eukaryota</taxon>
        <taxon>Fungi</taxon>
        <taxon>Dikarya</taxon>
        <taxon>Ascomycota</taxon>
        <taxon>Pezizomycotina</taxon>
        <taxon>Dothideomycetes</taxon>
        <taxon>Pleosporomycetidae</taxon>
        <taxon>Pleosporales</taxon>
        <taxon>Pleosporineae</taxon>
        <taxon>Didymellaceae</taxon>
        <taxon>Didymella</taxon>
    </lineage>
</organism>
<proteinExistence type="predicted"/>
<gene>
    <name evidence="2" type="ORF">M421DRAFT_192817</name>
</gene>
<protein>
    <submittedName>
        <fullName evidence="2">Uncharacterized protein</fullName>
    </submittedName>
</protein>
<evidence type="ECO:0000256" key="1">
    <source>
        <dbReference type="SAM" id="MobiDB-lite"/>
    </source>
</evidence>
<feature type="region of interest" description="Disordered" evidence="1">
    <location>
        <begin position="37"/>
        <end position="93"/>
    </location>
</feature>
<feature type="compositionally biased region" description="Basic and acidic residues" evidence="1">
    <location>
        <begin position="1"/>
        <end position="12"/>
    </location>
</feature>
<dbReference type="GeneID" id="54345665"/>
<name>A0A6A5S0E2_9PLEO</name>
<dbReference type="RefSeq" id="XP_033453517.1">
    <property type="nucleotide sequence ID" value="XM_033588018.1"/>
</dbReference>
<evidence type="ECO:0000313" key="2">
    <source>
        <dbReference type="EMBL" id="KAF1933269.1"/>
    </source>
</evidence>
<dbReference type="EMBL" id="ML978957">
    <property type="protein sequence ID" value="KAF1933269.1"/>
    <property type="molecule type" value="Genomic_DNA"/>
</dbReference>
<accession>A0A6A5S0E2</accession>
<keyword evidence="3" id="KW-1185">Reference proteome</keyword>
<feature type="region of interest" description="Disordered" evidence="1">
    <location>
        <begin position="1"/>
        <end position="20"/>
    </location>
</feature>
<sequence length="135" mass="14398">MPRCRPVERGEGETGDMGVAETVGAAGAGAVNMAAGSGLSTVGAERRAQSGGLRAVGSERRAQSGGLGTVGSERRTWDGGLQSTRVNGRAHQQSEAVNGRRIYRARGRRWVWPSSVWVRSRRRMQHAGRASRLEG</sequence>
<evidence type="ECO:0000313" key="3">
    <source>
        <dbReference type="Proteomes" id="UP000800082"/>
    </source>
</evidence>